<comment type="caution">
    <text evidence="1">The sequence shown here is derived from an EMBL/GenBank/DDBJ whole genome shotgun (WGS) entry which is preliminary data.</text>
</comment>
<proteinExistence type="predicted"/>
<reference evidence="1" key="1">
    <citation type="journal article" date="2021" name="Vet Sci">
        <title>O-Serogroups and Pathovirotypes of Escherichia coli Isolated from Post-Weaning Piglets Showing Diarrhoea and/or Oedema in South Korea.</title>
        <authorList>
            <person name="Byun J.W."/>
            <person name="Moon B.Y."/>
            <person name="Do K.H."/>
            <person name="Lee K."/>
            <person name="Lee H.Y."/>
            <person name="Kim W.I."/>
            <person name="So B."/>
            <person name="Lee W.K."/>
        </authorList>
    </citation>
    <scope>NUCLEOTIDE SEQUENCE</scope>
    <source>
        <strain evidence="1">84/14</strain>
    </source>
</reference>
<accession>A0A9Q4H6S5</accession>
<name>A0A9Q4H6S5_ACTPL</name>
<sequence>MKFRNVLIVILSAIVTMGSTEAKKLSEAYIKEMSKQLTDASERGTIINLLKLRKM</sequence>
<evidence type="ECO:0000313" key="1">
    <source>
        <dbReference type="EMBL" id="MCY6524400.1"/>
    </source>
</evidence>
<dbReference type="AlphaFoldDB" id="A0A9Q4H6S5"/>
<gene>
    <name evidence="1" type="ORF">OYG11_09275</name>
</gene>
<protein>
    <submittedName>
        <fullName evidence="1">Uncharacterized protein</fullName>
    </submittedName>
</protein>
<organism evidence="1 2">
    <name type="scientific">Actinobacillus pleuropneumoniae</name>
    <name type="common">Haemophilus pleuropneumoniae</name>
    <dbReference type="NCBI Taxonomy" id="715"/>
    <lineage>
        <taxon>Bacteria</taxon>
        <taxon>Pseudomonadati</taxon>
        <taxon>Pseudomonadota</taxon>
        <taxon>Gammaproteobacteria</taxon>
        <taxon>Pasteurellales</taxon>
        <taxon>Pasteurellaceae</taxon>
        <taxon>Actinobacillus</taxon>
    </lineage>
</organism>
<dbReference type="EMBL" id="JAPQFC010000001">
    <property type="protein sequence ID" value="MCY6524400.1"/>
    <property type="molecule type" value="Genomic_DNA"/>
</dbReference>
<reference evidence="1" key="2">
    <citation type="submission" date="2022-12" db="EMBL/GenBank/DDBJ databases">
        <authorList>
            <person name="Kardos G."/>
            <person name="Sarkozi R."/>
            <person name="Laczko L."/>
            <person name="Marton S."/>
            <person name="Makrai L."/>
            <person name="Banyai K."/>
            <person name="Fodor L."/>
        </authorList>
    </citation>
    <scope>NUCLEOTIDE SEQUENCE</scope>
    <source>
        <strain evidence="1">84/14</strain>
    </source>
</reference>
<evidence type="ECO:0000313" key="2">
    <source>
        <dbReference type="Proteomes" id="UP001077788"/>
    </source>
</evidence>
<dbReference type="Proteomes" id="UP001077788">
    <property type="component" value="Unassembled WGS sequence"/>
</dbReference>